<dbReference type="NCBIfam" id="TIGR00259">
    <property type="entry name" value="thylakoid_BtpA"/>
    <property type="match status" value="1"/>
</dbReference>
<accession>A0A1F4URZ8</accession>
<name>A0A1F4URZ8_UNCKA</name>
<gene>
    <name evidence="2" type="ORF">A2886_02845</name>
</gene>
<sequence length="278" mass="30468">MSRLSDALGTNRTLIGALHFPPLPTFEGFTSLEEVLEFSLKNAEKLEKAGFDSIIVENNYDLPHLIKVGPETISVMKYLTKEIMKQVSIPIGISVLWNSFGAAFEIAKETNAKYIRVPVFVDRVETSYGKVIGEPEKVIEVRKNLNADDVLILADIQVKHSKLLNVRPISEAAKEAVEKGADGLIVTGNWTGDSPKMGDLKQVRLASGKDFPIIVGSGATKENIKSLMSVATGVIIGTDLKEFDVASREKHVNLVGPYTPISEKKAKEFVEAFRLATK</sequence>
<dbReference type="InterPro" id="IPR005137">
    <property type="entry name" value="BtpA"/>
</dbReference>
<dbReference type="Proteomes" id="UP000176608">
    <property type="component" value="Unassembled WGS sequence"/>
</dbReference>
<dbReference type="CDD" id="cd04722">
    <property type="entry name" value="TIM_phosphate_binding"/>
    <property type="match status" value="1"/>
</dbReference>
<reference evidence="2 3" key="1">
    <citation type="journal article" date="2016" name="Nat. Commun.">
        <title>Thousands of microbial genomes shed light on interconnected biogeochemical processes in an aquifer system.</title>
        <authorList>
            <person name="Anantharaman K."/>
            <person name="Brown C.T."/>
            <person name="Hug L.A."/>
            <person name="Sharon I."/>
            <person name="Castelle C.J."/>
            <person name="Probst A.J."/>
            <person name="Thomas B.C."/>
            <person name="Singh A."/>
            <person name="Wilkins M.J."/>
            <person name="Karaoz U."/>
            <person name="Brodie E.L."/>
            <person name="Williams K.H."/>
            <person name="Hubbard S.S."/>
            <person name="Banfield J.F."/>
        </authorList>
    </citation>
    <scope>NUCLEOTIDE SEQUENCE [LARGE SCALE GENOMIC DNA]</scope>
</reference>
<dbReference type="EMBL" id="MEVA01000006">
    <property type="protein sequence ID" value="OGC47689.1"/>
    <property type="molecule type" value="Genomic_DNA"/>
</dbReference>
<evidence type="ECO:0000256" key="1">
    <source>
        <dbReference type="ARBA" id="ARBA00006007"/>
    </source>
</evidence>
<evidence type="ECO:0008006" key="4">
    <source>
        <dbReference type="Google" id="ProtNLM"/>
    </source>
</evidence>
<protein>
    <recommendedName>
        <fullName evidence="4">Photosystem I assembly BtpA</fullName>
    </recommendedName>
</protein>
<dbReference type="PANTHER" id="PTHR21381">
    <property type="entry name" value="ZGC:162297"/>
    <property type="match status" value="1"/>
</dbReference>
<evidence type="ECO:0000313" key="2">
    <source>
        <dbReference type="EMBL" id="OGC47689.1"/>
    </source>
</evidence>
<dbReference type="AlphaFoldDB" id="A0A1F4URZ8"/>
<dbReference type="PANTHER" id="PTHR21381:SF3">
    <property type="entry name" value="SGC REGION PROTEIN SGCQ-RELATED"/>
    <property type="match status" value="1"/>
</dbReference>
<comment type="caution">
    <text evidence="2">The sequence shown here is derived from an EMBL/GenBank/DDBJ whole genome shotgun (WGS) entry which is preliminary data.</text>
</comment>
<dbReference type="PIRSF" id="PIRSF005956">
    <property type="entry name" value="BtpA"/>
    <property type="match status" value="1"/>
</dbReference>
<dbReference type="SUPFAM" id="SSF51366">
    <property type="entry name" value="Ribulose-phoshate binding barrel"/>
    <property type="match status" value="1"/>
</dbReference>
<comment type="similarity">
    <text evidence="1">Belongs to the BtpA family.</text>
</comment>
<proteinExistence type="inferred from homology"/>
<evidence type="ECO:0000313" key="3">
    <source>
        <dbReference type="Proteomes" id="UP000176608"/>
    </source>
</evidence>
<organism evidence="2 3">
    <name type="scientific">candidate division WWE3 bacterium RIFCSPHIGHO2_01_FULL_42_13</name>
    <dbReference type="NCBI Taxonomy" id="1802617"/>
    <lineage>
        <taxon>Bacteria</taxon>
        <taxon>Katanobacteria</taxon>
    </lineage>
</organism>
<dbReference type="InterPro" id="IPR011060">
    <property type="entry name" value="RibuloseP-bd_barrel"/>
</dbReference>
<dbReference type="Pfam" id="PF03437">
    <property type="entry name" value="BtpA"/>
    <property type="match status" value="1"/>
</dbReference>